<comment type="caution">
    <text evidence="13">The sequence shown here is derived from an EMBL/GenBank/DDBJ whole genome shotgun (WGS) entry which is preliminary data.</text>
</comment>
<dbReference type="InterPro" id="IPR036396">
    <property type="entry name" value="Cyt_P450_sf"/>
</dbReference>
<proteinExistence type="inferred from homology"/>
<dbReference type="PROSITE" id="PS00086">
    <property type="entry name" value="CYTOCHROME_P450"/>
    <property type="match status" value="1"/>
</dbReference>
<dbReference type="Gene3D" id="1.10.630.10">
    <property type="entry name" value="Cytochrome P450"/>
    <property type="match status" value="1"/>
</dbReference>
<keyword evidence="3 11" id="KW-0349">Heme</keyword>
<organism evidence="13 14">
    <name type="scientific">Platanthera guangdongensis</name>
    <dbReference type="NCBI Taxonomy" id="2320717"/>
    <lineage>
        <taxon>Eukaryota</taxon>
        <taxon>Viridiplantae</taxon>
        <taxon>Streptophyta</taxon>
        <taxon>Embryophyta</taxon>
        <taxon>Tracheophyta</taxon>
        <taxon>Spermatophyta</taxon>
        <taxon>Magnoliopsida</taxon>
        <taxon>Liliopsida</taxon>
        <taxon>Asparagales</taxon>
        <taxon>Orchidaceae</taxon>
        <taxon>Orchidoideae</taxon>
        <taxon>Orchideae</taxon>
        <taxon>Orchidinae</taxon>
        <taxon>Platanthera</taxon>
    </lineage>
</organism>
<evidence type="ECO:0000256" key="5">
    <source>
        <dbReference type="ARBA" id="ARBA00022723"/>
    </source>
</evidence>
<evidence type="ECO:0000256" key="7">
    <source>
        <dbReference type="ARBA" id="ARBA00023002"/>
    </source>
</evidence>
<comment type="subcellular location">
    <subcellularLocation>
        <location evidence="1">Membrane</location>
    </subcellularLocation>
</comment>
<keyword evidence="14" id="KW-1185">Reference proteome</keyword>
<evidence type="ECO:0000256" key="8">
    <source>
        <dbReference type="ARBA" id="ARBA00023004"/>
    </source>
</evidence>
<dbReference type="SUPFAM" id="SSF48264">
    <property type="entry name" value="Cytochrome P450"/>
    <property type="match status" value="1"/>
</dbReference>
<dbReference type="Proteomes" id="UP001412067">
    <property type="component" value="Unassembled WGS sequence"/>
</dbReference>
<reference evidence="13 14" key="1">
    <citation type="journal article" date="2022" name="Nat. Plants">
        <title>Genomes of leafy and leafless Platanthera orchids illuminate the evolution of mycoheterotrophy.</title>
        <authorList>
            <person name="Li M.H."/>
            <person name="Liu K.W."/>
            <person name="Li Z."/>
            <person name="Lu H.C."/>
            <person name="Ye Q.L."/>
            <person name="Zhang D."/>
            <person name="Wang J.Y."/>
            <person name="Li Y.F."/>
            <person name="Zhong Z.M."/>
            <person name="Liu X."/>
            <person name="Yu X."/>
            <person name="Liu D.K."/>
            <person name="Tu X.D."/>
            <person name="Liu B."/>
            <person name="Hao Y."/>
            <person name="Liao X.Y."/>
            <person name="Jiang Y.T."/>
            <person name="Sun W.H."/>
            <person name="Chen J."/>
            <person name="Chen Y.Q."/>
            <person name="Ai Y."/>
            <person name="Zhai J.W."/>
            <person name="Wu S.S."/>
            <person name="Zhou Z."/>
            <person name="Hsiao Y.Y."/>
            <person name="Wu W.L."/>
            <person name="Chen Y.Y."/>
            <person name="Lin Y.F."/>
            <person name="Hsu J.L."/>
            <person name="Li C.Y."/>
            <person name="Wang Z.W."/>
            <person name="Zhao X."/>
            <person name="Zhong W.Y."/>
            <person name="Ma X.K."/>
            <person name="Ma L."/>
            <person name="Huang J."/>
            <person name="Chen G.Z."/>
            <person name="Huang M.Z."/>
            <person name="Huang L."/>
            <person name="Peng D.H."/>
            <person name="Luo Y.B."/>
            <person name="Zou S.Q."/>
            <person name="Chen S.P."/>
            <person name="Lan S."/>
            <person name="Tsai W.C."/>
            <person name="Van de Peer Y."/>
            <person name="Liu Z.J."/>
        </authorList>
    </citation>
    <scope>NUCLEOTIDE SEQUENCE [LARGE SCALE GENOMIC DNA]</scope>
    <source>
        <strain evidence="13">Lor288</strain>
    </source>
</reference>
<dbReference type="PANTHER" id="PTHR24282:SF15">
    <property type="entry name" value="CYTOCHROME P450, FAMILY 715, SUBFAMILY A, POLYPEPTIDE 1"/>
    <property type="match status" value="1"/>
</dbReference>
<accession>A0ABR2LQX3</accession>
<evidence type="ECO:0000256" key="6">
    <source>
        <dbReference type="ARBA" id="ARBA00022989"/>
    </source>
</evidence>
<keyword evidence="8 11" id="KW-0408">Iron</keyword>
<keyword evidence="6 12" id="KW-1133">Transmembrane helix</keyword>
<dbReference type="EMBL" id="JBBWWR010000017">
    <property type="protein sequence ID" value="KAK8946076.1"/>
    <property type="molecule type" value="Genomic_DNA"/>
</dbReference>
<feature type="transmembrane region" description="Helical" evidence="12">
    <location>
        <begin position="7"/>
        <end position="31"/>
    </location>
</feature>
<gene>
    <name evidence="13" type="primary">CYP714C2</name>
    <name evidence="13" type="ORF">KSP40_PGU021473</name>
</gene>
<dbReference type="InterPro" id="IPR050665">
    <property type="entry name" value="Cytochrome_P450_Monooxygen"/>
</dbReference>
<keyword evidence="5 11" id="KW-0479">Metal-binding</keyword>
<dbReference type="PANTHER" id="PTHR24282">
    <property type="entry name" value="CYTOCHROME P450 FAMILY MEMBER"/>
    <property type="match status" value="1"/>
</dbReference>
<evidence type="ECO:0000256" key="2">
    <source>
        <dbReference type="ARBA" id="ARBA00010617"/>
    </source>
</evidence>
<evidence type="ECO:0000256" key="10">
    <source>
        <dbReference type="ARBA" id="ARBA00023136"/>
    </source>
</evidence>
<keyword evidence="9 11" id="KW-0503">Monooxygenase</keyword>
<dbReference type="InterPro" id="IPR001128">
    <property type="entry name" value="Cyt_P450"/>
</dbReference>
<evidence type="ECO:0000256" key="1">
    <source>
        <dbReference type="ARBA" id="ARBA00004370"/>
    </source>
</evidence>
<evidence type="ECO:0000256" key="3">
    <source>
        <dbReference type="ARBA" id="ARBA00022617"/>
    </source>
</evidence>
<protein>
    <submittedName>
        <fullName evidence="13">Cytochrome P450 714C2</fullName>
    </submittedName>
</protein>
<evidence type="ECO:0000256" key="12">
    <source>
        <dbReference type="SAM" id="Phobius"/>
    </source>
</evidence>
<dbReference type="PRINTS" id="PR00385">
    <property type="entry name" value="P450"/>
</dbReference>
<comment type="similarity">
    <text evidence="2 11">Belongs to the cytochrome P450 family.</text>
</comment>
<evidence type="ECO:0000313" key="13">
    <source>
        <dbReference type="EMBL" id="KAK8946076.1"/>
    </source>
</evidence>
<keyword evidence="4 12" id="KW-0812">Transmembrane</keyword>
<dbReference type="Pfam" id="PF00067">
    <property type="entry name" value="p450"/>
    <property type="match status" value="1"/>
</dbReference>
<evidence type="ECO:0000256" key="11">
    <source>
        <dbReference type="RuleBase" id="RU000461"/>
    </source>
</evidence>
<dbReference type="InterPro" id="IPR002401">
    <property type="entry name" value="Cyt_P450_E_grp-I"/>
</dbReference>
<keyword evidence="10 12" id="KW-0472">Membrane</keyword>
<evidence type="ECO:0000313" key="14">
    <source>
        <dbReference type="Proteomes" id="UP001412067"/>
    </source>
</evidence>
<evidence type="ECO:0000256" key="4">
    <source>
        <dbReference type="ARBA" id="ARBA00022692"/>
    </source>
</evidence>
<dbReference type="PRINTS" id="PR00463">
    <property type="entry name" value="EP450I"/>
</dbReference>
<name>A0ABR2LQX3_9ASPA</name>
<dbReference type="InterPro" id="IPR017972">
    <property type="entry name" value="Cyt_P450_CS"/>
</dbReference>
<keyword evidence="7 11" id="KW-0560">Oxidoreductase</keyword>
<sequence>MHAVLRIGWTVVVVILISLGLLGKIIFLFWFSPAVAWRRLLRGGFSGPRPSFPRGNLAEMYCNRRVVVDRPLINAHGAVDDVISHDIHSAVFPYFATWRKIFGKVFVYWVGTEPFVYIAEPEFLKQVTSGGMRKKWGKPNVFKHDRMPMFGNGLVMVEGDDWTHHRHIIARAFSTTNLNAMIGMMVESTGKMLDDWSSSRGAAAEAGGWEIDVEKGIIRNAAEIIAKTSFGIIQENGKKVFEKLQHMQILLFKSNRLVGVPFSKILSPRQSYEAWKLGKEIDGLLLDIIRSRKENPGSGGSGGGGDQKDLLGFLLEGIDGGEGGGRKLTSRELVDECKTFFFGGHETTALALTWTLLLLALYPEWQKALREEIMEVSAGQPVTPHMLSKLTKMGWVWNEVLRLYSPAPNVQRQAREEVVIGKIVIPKGTNMWVDVVGMHHDRALWGDDVNEFKPERFKDHINGGCKHRMGFIPFGFGGRICIGRNLTILEYKVVLSLILRKFVLSVSPAYIHSPKIMLSLRPSQGVPLMLHHL</sequence>
<evidence type="ECO:0000256" key="9">
    <source>
        <dbReference type="ARBA" id="ARBA00023033"/>
    </source>
</evidence>